<proteinExistence type="predicted"/>
<accession>Q6IHK3</accession>
<gene>
    <name evidence="2" type="ORF">HDC02357</name>
</gene>
<sequence length="164" mass="18304">MQSCQAKEKRDSRRRYGESLRQRTHMWLTIMLTTFSAVAPNNGAAASKLERQSPTGQYTPTWMHSFALGVLQPVRRSNTYNKMGGLNQNDYKGNVGKTKTKTKRNTRNGRATVTICCRILTILPFNVAQAVARGDVDAEGRKMIAPGCARAAMETLRHNEKLSS</sequence>
<dbReference type="AlphaFoldDB" id="Q6IHK3"/>
<evidence type="ECO:0000256" key="1">
    <source>
        <dbReference type="SAM" id="MobiDB-lite"/>
    </source>
</evidence>
<feature type="compositionally biased region" description="Polar residues" evidence="1">
    <location>
        <begin position="81"/>
        <end position="91"/>
    </location>
</feature>
<name>Q6IHK3_DROME</name>
<feature type="region of interest" description="Disordered" evidence="1">
    <location>
        <begin position="81"/>
        <end position="106"/>
    </location>
</feature>
<dbReference type="EMBL" id="BK003413">
    <property type="protein sequence ID" value="DAA03612.1"/>
    <property type="molecule type" value="Genomic_DNA"/>
</dbReference>
<organism evidence="2">
    <name type="scientific">Drosophila melanogaster</name>
    <name type="common">Fruit fly</name>
    <dbReference type="NCBI Taxonomy" id="7227"/>
    <lineage>
        <taxon>Eukaryota</taxon>
        <taxon>Metazoa</taxon>
        <taxon>Ecdysozoa</taxon>
        <taxon>Arthropoda</taxon>
        <taxon>Hexapoda</taxon>
        <taxon>Insecta</taxon>
        <taxon>Pterygota</taxon>
        <taxon>Neoptera</taxon>
        <taxon>Endopterygota</taxon>
        <taxon>Diptera</taxon>
        <taxon>Brachycera</taxon>
        <taxon>Muscomorpha</taxon>
        <taxon>Ephydroidea</taxon>
        <taxon>Drosophilidae</taxon>
        <taxon>Drosophila</taxon>
        <taxon>Sophophora</taxon>
    </lineage>
</organism>
<protein>
    <submittedName>
        <fullName evidence="2">HDC02357</fullName>
    </submittedName>
</protein>
<evidence type="ECO:0000313" key="2">
    <source>
        <dbReference type="EMBL" id="DAA03612.1"/>
    </source>
</evidence>
<reference evidence="2" key="1">
    <citation type="journal article" date="2003" name="Genome Biol.">
        <title>An integrated gene annotation and transcriptional profiling approach towards the full gene content of the Drosophila genome.</title>
        <authorList>
            <person name="Hild M."/>
            <person name="Beckmann B."/>
            <person name="Haas S.A."/>
            <person name="Koch B."/>
            <person name="Solovyev V."/>
            <person name="Busold C."/>
            <person name="Fellenberg K."/>
            <person name="Boutros M."/>
            <person name="Vingron M."/>
            <person name="Sauer F."/>
            <person name="Hoheisel J.D."/>
            <person name="Paro R."/>
        </authorList>
    </citation>
    <scope>NUCLEOTIDE SEQUENCE</scope>
</reference>